<organism evidence="2 3">
    <name type="scientific">Shewanella schlegeliana</name>
    <dbReference type="NCBI Taxonomy" id="190308"/>
    <lineage>
        <taxon>Bacteria</taxon>
        <taxon>Pseudomonadati</taxon>
        <taxon>Pseudomonadota</taxon>
        <taxon>Gammaproteobacteria</taxon>
        <taxon>Alteromonadales</taxon>
        <taxon>Shewanellaceae</taxon>
        <taxon>Shewanella</taxon>
    </lineage>
</organism>
<dbReference type="Pfam" id="PF09948">
    <property type="entry name" value="PpoB2"/>
    <property type="match status" value="1"/>
</dbReference>
<feature type="transmembrane region" description="Helical" evidence="1">
    <location>
        <begin position="132"/>
        <end position="149"/>
    </location>
</feature>
<evidence type="ECO:0000256" key="1">
    <source>
        <dbReference type="SAM" id="Phobius"/>
    </source>
</evidence>
<keyword evidence="3" id="KW-1185">Reference proteome</keyword>
<feature type="transmembrane region" description="Helical" evidence="1">
    <location>
        <begin position="185"/>
        <end position="214"/>
    </location>
</feature>
<evidence type="ECO:0000313" key="3">
    <source>
        <dbReference type="Proteomes" id="UP000604898"/>
    </source>
</evidence>
<evidence type="ECO:0000313" key="2">
    <source>
        <dbReference type="EMBL" id="MBL4914392.1"/>
    </source>
</evidence>
<accession>A0ABS1T0T2</accession>
<dbReference type="InterPro" id="IPR018688">
    <property type="entry name" value="PpoB2-like"/>
</dbReference>
<proteinExistence type="predicted"/>
<dbReference type="RefSeq" id="WP_202722641.1">
    <property type="nucleotide sequence ID" value="NZ_BPEX01000015.1"/>
</dbReference>
<dbReference type="Proteomes" id="UP000604898">
    <property type="component" value="Unassembled WGS sequence"/>
</dbReference>
<comment type="caution">
    <text evidence="2">The sequence shown here is derived from an EMBL/GenBank/DDBJ whole genome shotgun (WGS) entry which is preliminary data.</text>
</comment>
<gene>
    <name evidence="2" type="ORF">JMA39_14900</name>
</gene>
<name>A0ABS1T0T2_9GAMM</name>
<sequence>MANVSQIAHSLHSPVTWVSILLLTGLSWYYMLFDMTMVMSAQWGLYELTLVFLMWTIMMVGMMMPSATPMIMLFAKISRTRRQRSAEFVSSNLFILGYLLIWSLYSLVITLVQWQLHELTLMTPMMQSGNDIFSGILLIIIGIYQISPLKQQCLNYCRTPLNFLMNQWQEGKLGAIKMGLKHGQYCVGCCWLLMALLLVVGVMHIGWILALSILILLEKVVSWPEAINIGICLACLGFGIYFLVG</sequence>
<feature type="transmembrane region" description="Helical" evidence="1">
    <location>
        <begin position="52"/>
        <end position="73"/>
    </location>
</feature>
<keyword evidence="1" id="KW-0812">Transmembrane</keyword>
<dbReference type="EMBL" id="JAESVD010000008">
    <property type="protein sequence ID" value="MBL4914392.1"/>
    <property type="molecule type" value="Genomic_DNA"/>
</dbReference>
<feature type="transmembrane region" description="Helical" evidence="1">
    <location>
        <begin position="12"/>
        <end position="32"/>
    </location>
</feature>
<feature type="transmembrane region" description="Helical" evidence="1">
    <location>
        <begin position="93"/>
        <end position="112"/>
    </location>
</feature>
<keyword evidence="1" id="KW-0472">Membrane</keyword>
<keyword evidence="1" id="KW-1133">Transmembrane helix</keyword>
<protein>
    <submittedName>
        <fullName evidence="2">DUF2182 domain-containing protein</fullName>
    </submittedName>
</protein>
<feature type="transmembrane region" description="Helical" evidence="1">
    <location>
        <begin position="226"/>
        <end position="244"/>
    </location>
</feature>
<reference evidence="2 3" key="1">
    <citation type="submission" date="2021-01" db="EMBL/GenBank/DDBJ databases">
        <title>Genome sequence of Shewanella schlegeliana JCM 11561.</title>
        <authorList>
            <person name="Zhang H."/>
            <person name="Li C."/>
        </authorList>
    </citation>
    <scope>NUCLEOTIDE SEQUENCE [LARGE SCALE GENOMIC DNA]</scope>
    <source>
        <strain evidence="2 3">JCM 11561</strain>
    </source>
</reference>